<keyword evidence="1 2" id="KW-0732">Signal</keyword>
<feature type="domain" description="YNCE-like beta-propeller" evidence="3">
    <location>
        <begin position="13"/>
        <end position="333"/>
    </location>
</feature>
<keyword evidence="5" id="KW-1185">Reference proteome</keyword>
<dbReference type="OrthoDB" id="145213at2"/>
<dbReference type="Gene3D" id="2.130.10.10">
    <property type="entry name" value="YVTN repeat-like/Quinoprotein amine dehydrogenase"/>
    <property type="match status" value="2"/>
</dbReference>
<dbReference type="SUPFAM" id="SSF50974">
    <property type="entry name" value="Nitrous oxide reductase, N-terminal domain"/>
    <property type="match status" value="1"/>
</dbReference>
<dbReference type="RefSeq" id="WP_076955827.1">
    <property type="nucleotide sequence ID" value="NZ_MLCO01000016.1"/>
</dbReference>
<evidence type="ECO:0000256" key="1">
    <source>
        <dbReference type="ARBA" id="ARBA00022729"/>
    </source>
</evidence>
<evidence type="ECO:0000313" key="5">
    <source>
        <dbReference type="Proteomes" id="UP000188879"/>
    </source>
</evidence>
<dbReference type="Proteomes" id="UP000188879">
    <property type="component" value="Unassembled WGS sequence"/>
</dbReference>
<name>A0A1V2H7D1_9PROT</name>
<feature type="chain" id="PRO_5012753322" evidence="2">
    <location>
        <begin position="26"/>
        <end position="346"/>
    </location>
</feature>
<proteinExistence type="predicted"/>
<sequence>MRLSRAQLLRLVPGLALAAAAPARAQVTAGTPPGSTANSPNPASSNGDLVYVLNSGEANILVLDGTTREERKRIPVLREVHHLALTPDGNTLMVGDSGANEMLFINPATGELRKREVLSNPYHLGFSPDGRRLVITSLRRDQVDIYGWDGSALTLQKRLSAPDMPSHLAFRPDNAVVYVTLQGNGQLVAISLETLEPLWSMDVGPEPAGVIWHNDRLLIGIMGSDHVAVVDPATQAIERTIAVGRGAHALFPAPKGGPIFVTSRVDSRISLLDPGTLAVTRTLRVPGGPDCISIDPQGRLWVTLRWQGRIAVIDPETGKMEVQRAGRSPHGILYASVAAQRAAATN</sequence>
<gene>
    <name evidence="4" type="ORF">BKE38_02650</name>
</gene>
<evidence type="ECO:0000313" key="4">
    <source>
        <dbReference type="EMBL" id="ONG58696.1"/>
    </source>
</evidence>
<dbReference type="AlphaFoldDB" id="A0A1V2H7D1"/>
<dbReference type="PANTHER" id="PTHR47197:SF3">
    <property type="entry name" value="DIHYDRO-HEME D1 DEHYDROGENASE"/>
    <property type="match status" value="1"/>
</dbReference>
<evidence type="ECO:0000256" key="2">
    <source>
        <dbReference type="SAM" id="SignalP"/>
    </source>
</evidence>
<comment type="caution">
    <text evidence="4">The sequence shown here is derived from an EMBL/GenBank/DDBJ whole genome shotgun (WGS) entry which is preliminary data.</text>
</comment>
<dbReference type="Pfam" id="PF21783">
    <property type="entry name" value="YNCE"/>
    <property type="match status" value="1"/>
</dbReference>
<accession>A0A1V2H7D1</accession>
<dbReference type="InterPro" id="IPR011045">
    <property type="entry name" value="N2O_reductase_N"/>
</dbReference>
<dbReference type="InterPro" id="IPR051200">
    <property type="entry name" value="Host-pathogen_enzymatic-act"/>
</dbReference>
<dbReference type="PANTHER" id="PTHR47197">
    <property type="entry name" value="PROTEIN NIRF"/>
    <property type="match status" value="1"/>
</dbReference>
<dbReference type="InterPro" id="IPR015943">
    <property type="entry name" value="WD40/YVTN_repeat-like_dom_sf"/>
</dbReference>
<dbReference type="EMBL" id="MLCO01000016">
    <property type="protein sequence ID" value="ONG58696.1"/>
    <property type="molecule type" value="Genomic_DNA"/>
</dbReference>
<protein>
    <submittedName>
        <fullName evidence="4">Cytochrome D</fullName>
    </submittedName>
</protein>
<feature type="signal peptide" evidence="2">
    <location>
        <begin position="1"/>
        <end position="25"/>
    </location>
</feature>
<evidence type="ECO:0000259" key="3">
    <source>
        <dbReference type="Pfam" id="PF21783"/>
    </source>
</evidence>
<reference evidence="4 5" key="1">
    <citation type="submission" date="2016-10" db="EMBL/GenBank/DDBJ databases">
        <title>Draft Genome sequence of Roseomonas sp. strain M3.</title>
        <authorList>
            <person name="Subhash Y."/>
            <person name="Lee S."/>
        </authorList>
    </citation>
    <scope>NUCLEOTIDE SEQUENCE [LARGE SCALE GENOMIC DNA]</scope>
    <source>
        <strain evidence="4 5">M3</strain>
    </source>
</reference>
<dbReference type="InterPro" id="IPR048433">
    <property type="entry name" value="YNCE-like_beta-prop"/>
</dbReference>
<organism evidence="4 5">
    <name type="scientific">Teichococcus deserti</name>
    <dbReference type="NCBI Taxonomy" id="1817963"/>
    <lineage>
        <taxon>Bacteria</taxon>
        <taxon>Pseudomonadati</taxon>
        <taxon>Pseudomonadota</taxon>
        <taxon>Alphaproteobacteria</taxon>
        <taxon>Acetobacterales</taxon>
        <taxon>Roseomonadaceae</taxon>
        <taxon>Roseomonas</taxon>
    </lineage>
</organism>